<evidence type="ECO:0000256" key="1">
    <source>
        <dbReference type="ARBA" id="ARBA00007169"/>
    </source>
</evidence>
<dbReference type="EMBL" id="BMNG01000009">
    <property type="protein sequence ID" value="GGO47937.1"/>
    <property type="molecule type" value="Genomic_DNA"/>
</dbReference>
<evidence type="ECO:0000256" key="2">
    <source>
        <dbReference type="ARBA" id="ARBA00022801"/>
    </source>
</evidence>
<dbReference type="SMART" id="SM00824">
    <property type="entry name" value="PKS_TE"/>
    <property type="match status" value="1"/>
</dbReference>
<accession>A0ABQ2M897</accession>
<protein>
    <recommendedName>
        <fullName evidence="4">Thioesterase TesA-like domain-containing protein</fullName>
    </recommendedName>
</protein>
<dbReference type="InterPro" id="IPR020802">
    <property type="entry name" value="TesA-like"/>
</dbReference>
<reference evidence="6" key="1">
    <citation type="journal article" date="2019" name="Int. J. Syst. Evol. Microbiol.">
        <title>The Global Catalogue of Microorganisms (GCM) 10K type strain sequencing project: providing services to taxonomists for standard genome sequencing and annotation.</title>
        <authorList>
            <consortium name="The Broad Institute Genomics Platform"/>
            <consortium name="The Broad Institute Genome Sequencing Center for Infectious Disease"/>
            <person name="Wu L."/>
            <person name="Ma J."/>
        </authorList>
    </citation>
    <scope>NUCLEOTIDE SEQUENCE [LARGE SCALE GENOMIC DNA]</scope>
    <source>
        <strain evidence="6">CGMCC 4.7349</strain>
    </source>
</reference>
<evidence type="ECO:0000256" key="3">
    <source>
        <dbReference type="SAM" id="MobiDB-lite"/>
    </source>
</evidence>
<dbReference type="Gene3D" id="3.40.50.1820">
    <property type="entry name" value="alpha/beta hydrolase"/>
    <property type="match status" value="1"/>
</dbReference>
<dbReference type="SUPFAM" id="SSF53474">
    <property type="entry name" value="alpha/beta-Hydrolases"/>
    <property type="match status" value="1"/>
</dbReference>
<gene>
    <name evidence="5" type="ORF">GCM10012286_42380</name>
</gene>
<dbReference type="InterPro" id="IPR001031">
    <property type="entry name" value="Thioesterase"/>
</dbReference>
<dbReference type="InterPro" id="IPR012223">
    <property type="entry name" value="TEII"/>
</dbReference>
<dbReference type="PANTHER" id="PTHR11487">
    <property type="entry name" value="THIOESTERASE"/>
    <property type="match status" value="1"/>
</dbReference>
<evidence type="ECO:0000313" key="6">
    <source>
        <dbReference type="Proteomes" id="UP000656881"/>
    </source>
</evidence>
<dbReference type="InterPro" id="IPR029058">
    <property type="entry name" value="AB_hydrolase_fold"/>
</dbReference>
<keyword evidence="6" id="KW-1185">Reference proteome</keyword>
<dbReference type="RefSeq" id="WP_189175183.1">
    <property type="nucleotide sequence ID" value="NZ_BMNG01000009.1"/>
</dbReference>
<sequence length="256" mass="28559">MPPRDTLSLLPRPPRSGARRKPLLCLPYAGGGSRSYDSWQHLLPQAVDAQTLRLPGRESRIADPVPHDPRVLATEIADELGPHLDGPFALFGHSLGAVMSYEIALRLRDRFGLTPACVVVSGSRPPHLLVTGRQYSAMDDATLRSALDTMGGTDPEVLADQELWHLVEPTIRADLIMSDSYTHRPAPPLSCPLIAYGSKEDIDLDRESLDAWRAYTTGPFAARIFPGDHFYFRRWPEGFVMDLINRLYEHLVEVDQ</sequence>
<dbReference type="Proteomes" id="UP000656881">
    <property type="component" value="Unassembled WGS sequence"/>
</dbReference>
<dbReference type="PANTHER" id="PTHR11487:SF0">
    <property type="entry name" value="S-ACYL FATTY ACID SYNTHASE THIOESTERASE, MEDIUM CHAIN"/>
    <property type="match status" value="1"/>
</dbReference>
<comment type="similarity">
    <text evidence="1">Belongs to the thioesterase family.</text>
</comment>
<proteinExistence type="inferred from homology"/>
<evidence type="ECO:0000259" key="4">
    <source>
        <dbReference type="SMART" id="SM00824"/>
    </source>
</evidence>
<feature type="domain" description="Thioesterase TesA-like" evidence="4">
    <location>
        <begin position="24"/>
        <end position="251"/>
    </location>
</feature>
<dbReference type="Pfam" id="PF00975">
    <property type="entry name" value="Thioesterase"/>
    <property type="match status" value="1"/>
</dbReference>
<feature type="region of interest" description="Disordered" evidence="3">
    <location>
        <begin position="1"/>
        <end position="22"/>
    </location>
</feature>
<name>A0ABQ2M897_9ACTN</name>
<comment type="caution">
    <text evidence="5">The sequence shown here is derived from an EMBL/GenBank/DDBJ whole genome shotgun (WGS) entry which is preliminary data.</text>
</comment>
<evidence type="ECO:0000313" key="5">
    <source>
        <dbReference type="EMBL" id="GGO47937.1"/>
    </source>
</evidence>
<organism evidence="5 6">
    <name type="scientific">Streptomyces lasiicapitis</name>
    <dbReference type="NCBI Taxonomy" id="1923961"/>
    <lineage>
        <taxon>Bacteria</taxon>
        <taxon>Bacillati</taxon>
        <taxon>Actinomycetota</taxon>
        <taxon>Actinomycetes</taxon>
        <taxon>Kitasatosporales</taxon>
        <taxon>Streptomycetaceae</taxon>
        <taxon>Streptomyces</taxon>
    </lineage>
</organism>
<keyword evidence="2" id="KW-0378">Hydrolase</keyword>